<dbReference type="Pfam" id="PF06698">
    <property type="entry name" value="DUF1192"/>
    <property type="match status" value="1"/>
</dbReference>
<evidence type="ECO:0008006" key="4">
    <source>
        <dbReference type="Google" id="ProtNLM"/>
    </source>
</evidence>
<name>A0A1E3VT48_9HYPH</name>
<organism evidence="2 3">
    <name type="scientific">Methyloceanibacter superfactus</name>
    <dbReference type="NCBI Taxonomy" id="1774969"/>
    <lineage>
        <taxon>Bacteria</taxon>
        <taxon>Pseudomonadati</taxon>
        <taxon>Pseudomonadota</taxon>
        <taxon>Alphaproteobacteria</taxon>
        <taxon>Hyphomicrobiales</taxon>
        <taxon>Hyphomicrobiaceae</taxon>
        <taxon>Methyloceanibacter</taxon>
    </lineage>
</organism>
<protein>
    <recommendedName>
        <fullName evidence="4">DUF1192 domain-containing protein</fullName>
    </recommendedName>
</protein>
<dbReference type="RefSeq" id="WP_069442217.1">
    <property type="nucleotide sequence ID" value="NZ_LPWF01000028.1"/>
</dbReference>
<dbReference type="EMBL" id="LPWF01000028">
    <property type="protein sequence ID" value="ODR96703.1"/>
    <property type="molecule type" value="Genomic_DNA"/>
</dbReference>
<proteinExistence type="predicted"/>
<keyword evidence="3" id="KW-1185">Reference proteome</keyword>
<dbReference type="OrthoDB" id="7872350at2"/>
<comment type="caution">
    <text evidence="2">The sequence shown here is derived from an EMBL/GenBank/DDBJ whole genome shotgun (WGS) entry which is preliminary data.</text>
</comment>
<evidence type="ECO:0000313" key="3">
    <source>
        <dbReference type="Proteomes" id="UP000094472"/>
    </source>
</evidence>
<dbReference type="InterPro" id="IPR009579">
    <property type="entry name" value="DUF1192"/>
</dbReference>
<sequence length="62" mass="6892">MDLNDLEPKKVKSHELGQDLSKHSVAELSELIETLKAEIDRVEQVLATKQSSKSAAEAAFKR</sequence>
<feature type="coiled-coil region" evidence="1">
    <location>
        <begin position="25"/>
        <end position="52"/>
    </location>
</feature>
<evidence type="ECO:0000256" key="1">
    <source>
        <dbReference type="SAM" id="Coils"/>
    </source>
</evidence>
<gene>
    <name evidence="2" type="ORF">AUC69_13985</name>
</gene>
<reference evidence="2 3" key="1">
    <citation type="journal article" date="2016" name="Environ. Microbiol.">
        <title>New Methyloceanibacter diversity from North Sea sediments includes methanotroph containing solely the soluble methane monooxygenase.</title>
        <authorList>
            <person name="Vekeman B."/>
            <person name="Kerckhof F.M."/>
            <person name="Cremers G."/>
            <person name="de Vos P."/>
            <person name="Vandamme P."/>
            <person name="Boon N."/>
            <person name="Op den Camp H.J."/>
            <person name="Heylen K."/>
        </authorList>
    </citation>
    <scope>NUCLEOTIDE SEQUENCE [LARGE SCALE GENOMIC DNA]</scope>
    <source>
        <strain evidence="2 3">R-67175</strain>
    </source>
</reference>
<keyword evidence="1" id="KW-0175">Coiled coil</keyword>
<evidence type="ECO:0000313" key="2">
    <source>
        <dbReference type="EMBL" id="ODR96703.1"/>
    </source>
</evidence>
<dbReference type="Proteomes" id="UP000094472">
    <property type="component" value="Unassembled WGS sequence"/>
</dbReference>
<dbReference type="AlphaFoldDB" id="A0A1E3VT48"/>
<accession>A0A1E3VT48</accession>